<keyword evidence="10" id="KW-1185">Reference proteome</keyword>
<keyword evidence="4 7" id="KW-0812">Transmembrane</keyword>
<sequence length="297" mass="33546">MHTQANSRFSWGNALLHLFFILLSLCFLLPFLLVVSIAFTDENALNAHGYQFIPSKFSAYAFQVLFKVPETILHAYGVTILVTAVGTVLGLLLTALTSYSISRKDYMFRGATTLYVFFTMLFSGGLVPFYILVSHYLHMKDTIWAMILPAMLSPFYIMIMKGFLEQLPTEINESAKIDGAGEWRIFMAIVMPLSVPALTTIGLFIAFGYWNDWWLPLLFIDDAKLFSLQQLMYKIMNTITFLSSNPQMLQSGINLKQFPSLSVRMAMVIVSAGPMMIIFPFFQRYFVSGITVGSLKG</sequence>
<feature type="transmembrane region" description="Helical" evidence="7">
    <location>
        <begin position="75"/>
        <end position="101"/>
    </location>
</feature>
<evidence type="ECO:0000256" key="4">
    <source>
        <dbReference type="ARBA" id="ARBA00022692"/>
    </source>
</evidence>
<keyword evidence="2" id="KW-0813">Transport</keyword>
<dbReference type="SUPFAM" id="SSF161098">
    <property type="entry name" value="MetI-like"/>
    <property type="match status" value="1"/>
</dbReference>
<dbReference type="PROSITE" id="PS50928">
    <property type="entry name" value="ABC_TM1"/>
    <property type="match status" value="1"/>
</dbReference>
<feature type="transmembrane region" description="Helical" evidence="7">
    <location>
        <begin position="261"/>
        <end position="282"/>
    </location>
</feature>
<dbReference type="RefSeq" id="WP_162358767.1">
    <property type="nucleotide sequence ID" value="NZ_CP048209.1"/>
</dbReference>
<keyword evidence="5 7" id="KW-1133">Transmembrane helix</keyword>
<dbReference type="Gene3D" id="1.10.3720.10">
    <property type="entry name" value="MetI-like"/>
    <property type="match status" value="1"/>
</dbReference>
<dbReference type="Proteomes" id="UP000476064">
    <property type="component" value="Chromosome"/>
</dbReference>
<feature type="domain" description="ABC transmembrane type-1" evidence="8">
    <location>
        <begin position="76"/>
        <end position="279"/>
    </location>
</feature>
<gene>
    <name evidence="9" type="ORF">GXP70_21695</name>
</gene>
<feature type="transmembrane region" description="Helical" evidence="7">
    <location>
        <begin position="12"/>
        <end position="39"/>
    </location>
</feature>
<proteinExistence type="predicted"/>
<dbReference type="InterPro" id="IPR035906">
    <property type="entry name" value="MetI-like_sf"/>
</dbReference>
<evidence type="ECO:0000256" key="2">
    <source>
        <dbReference type="ARBA" id="ARBA00022448"/>
    </source>
</evidence>
<feature type="transmembrane region" description="Helical" evidence="7">
    <location>
        <begin position="143"/>
        <end position="164"/>
    </location>
</feature>
<accession>A0A6C0G4E0</accession>
<evidence type="ECO:0000256" key="3">
    <source>
        <dbReference type="ARBA" id="ARBA00022475"/>
    </source>
</evidence>
<dbReference type="GO" id="GO:0005886">
    <property type="term" value="C:plasma membrane"/>
    <property type="evidence" value="ECO:0007669"/>
    <property type="project" value="UniProtKB-SubCell"/>
</dbReference>
<keyword evidence="6 7" id="KW-0472">Membrane</keyword>
<keyword evidence="3" id="KW-1003">Cell membrane</keyword>
<dbReference type="PANTHER" id="PTHR43744">
    <property type="entry name" value="ABC TRANSPORTER PERMEASE PROTEIN MG189-RELATED-RELATED"/>
    <property type="match status" value="1"/>
</dbReference>
<evidence type="ECO:0000313" key="9">
    <source>
        <dbReference type="EMBL" id="QHT62334.1"/>
    </source>
</evidence>
<evidence type="ECO:0000256" key="5">
    <source>
        <dbReference type="ARBA" id="ARBA00022989"/>
    </source>
</evidence>
<dbReference type="InterPro" id="IPR000515">
    <property type="entry name" value="MetI-like"/>
</dbReference>
<dbReference type="AlphaFoldDB" id="A0A6C0G4E0"/>
<reference evidence="9 10" key="1">
    <citation type="submission" date="2020-01" db="EMBL/GenBank/DDBJ databases">
        <title>Paenibacillus sp. nov., isolated from tomato rhizosphere.</title>
        <authorList>
            <person name="Weon H.-Y."/>
            <person name="Lee S.A."/>
        </authorList>
    </citation>
    <scope>NUCLEOTIDE SEQUENCE [LARGE SCALE GENOMIC DNA]</scope>
    <source>
        <strain evidence="9 10">12200R-189</strain>
    </source>
</reference>
<protein>
    <submittedName>
        <fullName evidence="9">Carbohydrate ABC transporter permease</fullName>
    </submittedName>
</protein>
<feature type="transmembrane region" description="Helical" evidence="7">
    <location>
        <begin position="113"/>
        <end position="137"/>
    </location>
</feature>
<dbReference type="PANTHER" id="PTHR43744:SF9">
    <property type="entry name" value="POLYGALACTURONAN_RHAMNOGALACTURONAN TRANSPORT SYSTEM PERMEASE PROTEIN YTCP"/>
    <property type="match status" value="1"/>
</dbReference>
<dbReference type="KEGG" id="plyc:GXP70_21695"/>
<evidence type="ECO:0000256" key="1">
    <source>
        <dbReference type="ARBA" id="ARBA00004651"/>
    </source>
</evidence>
<evidence type="ECO:0000313" key="10">
    <source>
        <dbReference type="Proteomes" id="UP000476064"/>
    </source>
</evidence>
<evidence type="ECO:0000256" key="6">
    <source>
        <dbReference type="ARBA" id="ARBA00023136"/>
    </source>
</evidence>
<comment type="subcellular location">
    <subcellularLocation>
        <location evidence="1">Cell membrane</location>
        <topology evidence="1">Multi-pass membrane protein</topology>
    </subcellularLocation>
</comment>
<feature type="transmembrane region" description="Helical" evidence="7">
    <location>
        <begin position="185"/>
        <end position="211"/>
    </location>
</feature>
<dbReference type="CDD" id="cd06261">
    <property type="entry name" value="TM_PBP2"/>
    <property type="match status" value="1"/>
</dbReference>
<dbReference type="GO" id="GO:0055085">
    <property type="term" value="P:transmembrane transport"/>
    <property type="evidence" value="ECO:0007669"/>
    <property type="project" value="InterPro"/>
</dbReference>
<organism evidence="9 10">
    <name type="scientific">Paenibacillus lycopersici</name>
    <dbReference type="NCBI Taxonomy" id="2704462"/>
    <lineage>
        <taxon>Bacteria</taxon>
        <taxon>Bacillati</taxon>
        <taxon>Bacillota</taxon>
        <taxon>Bacilli</taxon>
        <taxon>Bacillales</taxon>
        <taxon>Paenibacillaceae</taxon>
        <taxon>Paenibacillus</taxon>
    </lineage>
</organism>
<dbReference type="EMBL" id="CP048209">
    <property type="protein sequence ID" value="QHT62334.1"/>
    <property type="molecule type" value="Genomic_DNA"/>
</dbReference>
<name>A0A6C0G4E0_9BACL</name>
<evidence type="ECO:0000259" key="8">
    <source>
        <dbReference type="PROSITE" id="PS50928"/>
    </source>
</evidence>
<evidence type="ECO:0000256" key="7">
    <source>
        <dbReference type="SAM" id="Phobius"/>
    </source>
</evidence>